<organism evidence="4 5">
    <name type="scientific">Faecalicatena faecalis</name>
    <dbReference type="NCBI Taxonomy" id="2726362"/>
    <lineage>
        <taxon>Bacteria</taxon>
        <taxon>Bacillati</taxon>
        <taxon>Bacillota</taxon>
        <taxon>Clostridia</taxon>
        <taxon>Lachnospirales</taxon>
        <taxon>Lachnospiraceae</taxon>
        <taxon>Faecalicatena</taxon>
    </lineage>
</organism>
<evidence type="ECO:0000313" key="4">
    <source>
        <dbReference type="EMBL" id="MBU3874485.1"/>
    </source>
</evidence>
<accession>A0ABS6CZ11</accession>
<dbReference type="Proteomes" id="UP000723714">
    <property type="component" value="Unassembled WGS sequence"/>
</dbReference>
<dbReference type="InterPro" id="IPR001647">
    <property type="entry name" value="HTH_TetR"/>
</dbReference>
<evidence type="ECO:0000259" key="3">
    <source>
        <dbReference type="PROSITE" id="PS50977"/>
    </source>
</evidence>
<dbReference type="PANTHER" id="PTHR43479:SF11">
    <property type="entry name" value="ACREF_ENVCD OPERON REPRESSOR-RELATED"/>
    <property type="match status" value="1"/>
</dbReference>
<reference evidence="4 5" key="1">
    <citation type="submission" date="2021-06" db="EMBL/GenBank/DDBJ databases">
        <title>Faecalicatena sp. nov. isolated from porcine feces.</title>
        <authorList>
            <person name="Oh B.S."/>
            <person name="Lee J.H."/>
        </authorList>
    </citation>
    <scope>NUCLEOTIDE SEQUENCE [LARGE SCALE GENOMIC DNA]</scope>
    <source>
        <strain evidence="4 5">AGMB00832</strain>
    </source>
</reference>
<evidence type="ECO:0000256" key="2">
    <source>
        <dbReference type="PROSITE-ProRule" id="PRU00335"/>
    </source>
</evidence>
<dbReference type="InterPro" id="IPR050624">
    <property type="entry name" value="HTH-type_Tx_Regulator"/>
</dbReference>
<evidence type="ECO:0000313" key="5">
    <source>
        <dbReference type="Proteomes" id="UP000723714"/>
    </source>
</evidence>
<evidence type="ECO:0000256" key="1">
    <source>
        <dbReference type="ARBA" id="ARBA00023125"/>
    </source>
</evidence>
<name>A0ABS6CZ11_9FIRM</name>
<proteinExistence type="predicted"/>
<keyword evidence="1 2" id="KW-0238">DNA-binding</keyword>
<dbReference type="RefSeq" id="WP_216238701.1">
    <property type="nucleotide sequence ID" value="NZ_JABACJ020000001.1"/>
</dbReference>
<feature type="DNA-binding region" description="H-T-H motif" evidence="2">
    <location>
        <begin position="38"/>
        <end position="57"/>
    </location>
</feature>
<comment type="caution">
    <text evidence="4">The sequence shown here is derived from an EMBL/GenBank/DDBJ whole genome shotgun (WGS) entry which is preliminary data.</text>
</comment>
<dbReference type="Pfam" id="PF00440">
    <property type="entry name" value="TetR_N"/>
    <property type="match status" value="1"/>
</dbReference>
<dbReference type="EMBL" id="JABACJ020000001">
    <property type="protein sequence ID" value="MBU3874485.1"/>
    <property type="molecule type" value="Genomic_DNA"/>
</dbReference>
<feature type="domain" description="HTH tetR-type" evidence="3">
    <location>
        <begin position="15"/>
        <end position="75"/>
    </location>
</feature>
<dbReference type="PANTHER" id="PTHR43479">
    <property type="entry name" value="ACREF/ENVCD OPERON REPRESSOR-RELATED"/>
    <property type="match status" value="1"/>
</dbReference>
<protein>
    <submittedName>
        <fullName evidence="4">TetR/AcrR family transcriptional regulator</fullName>
    </submittedName>
</protein>
<keyword evidence="5" id="KW-1185">Reference proteome</keyword>
<gene>
    <name evidence="4" type="ORF">HGO97_001495</name>
</gene>
<sequence>MEQQLDIQDKEQQKLNNYRSFINATLEIIEEGGLSKVSIRKIADRAGFHNSTIYLYFEDLDQLIMLASMKYFQEYSHNLELQSQKNLPPTENFITIWELFIDTILQQPCIFYNFFFGKRSDNLHDIMTMYYNLFPEERDQFSDEIEKMYFGKDLFERSLNLLKTIVDEDNLVTQDNLVMINEITVTYCEYKMLKKCQHPELETEKLRKEILSVIYYVTGV</sequence>
<dbReference type="PROSITE" id="PS50977">
    <property type="entry name" value="HTH_TETR_2"/>
    <property type="match status" value="1"/>
</dbReference>